<dbReference type="GO" id="GO:0005840">
    <property type="term" value="C:ribosome"/>
    <property type="evidence" value="ECO:0007669"/>
    <property type="project" value="UniProtKB-KW"/>
</dbReference>
<name>A0ABP9UJR8_9BACT</name>
<dbReference type="SUPFAM" id="SSF54565">
    <property type="entry name" value="Ribosomal protein S16"/>
    <property type="match status" value="1"/>
</dbReference>
<gene>
    <name evidence="3 4" type="primary">rpsP</name>
    <name evidence="4" type="ORF">Hsar01_01085</name>
</gene>
<evidence type="ECO:0000256" key="3">
    <source>
        <dbReference type="HAMAP-Rule" id="MF_00385"/>
    </source>
</evidence>
<comment type="similarity">
    <text evidence="3">Belongs to the bacterial ribosomal protein bS16 family.</text>
</comment>
<organism evidence="4 5">
    <name type="scientific">Haloferula sargassicola</name>
    <dbReference type="NCBI Taxonomy" id="490096"/>
    <lineage>
        <taxon>Bacteria</taxon>
        <taxon>Pseudomonadati</taxon>
        <taxon>Verrucomicrobiota</taxon>
        <taxon>Verrucomicrobiia</taxon>
        <taxon>Verrucomicrobiales</taxon>
        <taxon>Verrucomicrobiaceae</taxon>
        <taxon>Haloferula</taxon>
    </lineage>
</organism>
<keyword evidence="1 3" id="KW-0689">Ribosomal protein</keyword>
<dbReference type="InterPro" id="IPR000307">
    <property type="entry name" value="Ribosomal_bS16"/>
</dbReference>
<dbReference type="Proteomes" id="UP001476282">
    <property type="component" value="Unassembled WGS sequence"/>
</dbReference>
<keyword evidence="2 3" id="KW-0687">Ribonucleoprotein</keyword>
<dbReference type="HAMAP" id="MF_00385">
    <property type="entry name" value="Ribosomal_bS16"/>
    <property type="match status" value="1"/>
</dbReference>
<accession>A0ABP9UJR8</accession>
<dbReference type="Gene3D" id="3.30.1320.10">
    <property type="match status" value="1"/>
</dbReference>
<sequence>MAVALRLNRQGTKDRPYYKIVAVDSRKRRDGRYIEQLGTYDPMKEGANYTIDLEKADKWVDNGAKPSETVASIIRKARTAAKAEA</sequence>
<dbReference type="PANTHER" id="PTHR12919:SF20">
    <property type="entry name" value="SMALL RIBOSOMAL SUBUNIT PROTEIN BS16M"/>
    <property type="match status" value="1"/>
</dbReference>
<dbReference type="RefSeq" id="WP_353566021.1">
    <property type="nucleotide sequence ID" value="NZ_BAABRI010000005.1"/>
</dbReference>
<evidence type="ECO:0000256" key="1">
    <source>
        <dbReference type="ARBA" id="ARBA00022980"/>
    </source>
</evidence>
<dbReference type="PANTHER" id="PTHR12919">
    <property type="entry name" value="30S RIBOSOMAL PROTEIN S16"/>
    <property type="match status" value="1"/>
</dbReference>
<evidence type="ECO:0000313" key="5">
    <source>
        <dbReference type="Proteomes" id="UP001476282"/>
    </source>
</evidence>
<proteinExistence type="inferred from homology"/>
<dbReference type="InterPro" id="IPR023803">
    <property type="entry name" value="Ribosomal_bS16_dom_sf"/>
</dbReference>
<reference evidence="4 5" key="1">
    <citation type="submission" date="2024-02" db="EMBL/GenBank/DDBJ databases">
        <title>Haloferula sargassicola NBRC 104335.</title>
        <authorList>
            <person name="Ichikawa N."/>
            <person name="Katano-Makiyama Y."/>
            <person name="Hidaka K."/>
        </authorList>
    </citation>
    <scope>NUCLEOTIDE SEQUENCE [LARGE SCALE GENOMIC DNA]</scope>
    <source>
        <strain evidence="4 5">NBRC 104335</strain>
    </source>
</reference>
<dbReference type="Pfam" id="PF00886">
    <property type="entry name" value="Ribosomal_S16"/>
    <property type="match status" value="1"/>
</dbReference>
<dbReference type="NCBIfam" id="TIGR00002">
    <property type="entry name" value="S16"/>
    <property type="match status" value="1"/>
</dbReference>
<dbReference type="EMBL" id="BAABRI010000005">
    <property type="protein sequence ID" value="GAA5481873.1"/>
    <property type="molecule type" value="Genomic_DNA"/>
</dbReference>
<evidence type="ECO:0000256" key="2">
    <source>
        <dbReference type="ARBA" id="ARBA00023274"/>
    </source>
</evidence>
<keyword evidence="5" id="KW-1185">Reference proteome</keyword>
<protein>
    <recommendedName>
        <fullName evidence="3">Small ribosomal subunit protein bS16</fullName>
    </recommendedName>
</protein>
<comment type="caution">
    <text evidence="4">The sequence shown here is derived from an EMBL/GenBank/DDBJ whole genome shotgun (WGS) entry which is preliminary data.</text>
</comment>
<evidence type="ECO:0000313" key="4">
    <source>
        <dbReference type="EMBL" id="GAA5481873.1"/>
    </source>
</evidence>